<protein>
    <recommendedName>
        <fullName evidence="2">non-specific protein-tyrosine kinase</fullName>
        <ecNumber evidence="2">2.7.10.2</ecNumber>
    </recommendedName>
</protein>
<organism evidence="13 14">
    <name type="scientific">Thermoflexibacter ruber</name>
    <dbReference type="NCBI Taxonomy" id="1003"/>
    <lineage>
        <taxon>Bacteria</taxon>
        <taxon>Pseudomonadati</taxon>
        <taxon>Bacteroidota</taxon>
        <taxon>Cytophagia</taxon>
        <taxon>Cytophagales</taxon>
        <taxon>Thermoflexibacteraceae</taxon>
        <taxon>Thermoflexibacter</taxon>
    </lineage>
</organism>
<evidence type="ECO:0000256" key="1">
    <source>
        <dbReference type="ARBA" id="ARBA00007316"/>
    </source>
</evidence>
<proteinExistence type="inferred from homology"/>
<comment type="catalytic activity">
    <reaction evidence="8">
        <text>L-tyrosyl-[protein] + ATP = O-phospho-L-tyrosyl-[protein] + ADP + H(+)</text>
        <dbReference type="Rhea" id="RHEA:10596"/>
        <dbReference type="Rhea" id="RHEA-COMP:10136"/>
        <dbReference type="Rhea" id="RHEA-COMP:20101"/>
        <dbReference type="ChEBI" id="CHEBI:15378"/>
        <dbReference type="ChEBI" id="CHEBI:30616"/>
        <dbReference type="ChEBI" id="CHEBI:46858"/>
        <dbReference type="ChEBI" id="CHEBI:61978"/>
        <dbReference type="ChEBI" id="CHEBI:456216"/>
        <dbReference type="EC" id="2.7.10.2"/>
    </reaction>
</comment>
<evidence type="ECO:0000256" key="9">
    <source>
        <dbReference type="SAM" id="Coils"/>
    </source>
</evidence>
<feature type="transmembrane region" description="Helical" evidence="10">
    <location>
        <begin position="21"/>
        <end position="41"/>
    </location>
</feature>
<dbReference type="GO" id="GO:0004715">
    <property type="term" value="F:non-membrane spanning protein tyrosine kinase activity"/>
    <property type="evidence" value="ECO:0007669"/>
    <property type="project" value="UniProtKB-EC"/>
</dbReference>
<accession>A0A1I2JT09</accession>
<keyword evidence="6" id="KW-0067">ATP-binding</keyword>
<dbReference type="InterPro" id="IPR005702">
    <property type="entry name" value="Wzc-like_C"/>
</dbReference>
<dbReference type="EC" id="2.7.10.2" evidence="2"/>
<dbReference type="Proteomes" id="UP000199513">
    <property type="component" value="Unassembled WGS sequence"/>
</dbReference>
<evidence type="ECO:0000256" key="3">
    <source>
        <dbReference type="ARBA" id="ARBA00022679"/>
    </source>
</evidence>
<dbReference type="GO" id="GO:0005886">
    <property type="term" value="C:plasma membrane"/>
    <property type="evidence" value="ECO:0007669"/>
    <property type="project" value="TreeGrafter"/>
</dbReference>
<evidence type="ECO:0000256" key="2">
    <source>
        <dbReference type="ARBA" id="ARBA00011903"/>
    </source>
</evidence>
<dbReference type="STRING" id="1003.SAMN04488541_105716"/>
<feature type="domain" description="AAA" evidence="11">
    <location>
        <begin position="604"/>
        <end position="718"/>
    </location>
</feature>
<keyword evidence="10" id="KW-0472">Membrane</keyword>
<feature type="domain" description="Tyrosine-protein kinase G-rich" evidence="12">
    <location>
        <begin position="450"/>
        <end position="530"/>
    </location>
</feature>
<sequence>MSQYFKNESLDLGFLFKRILAHWYYFVISIPIVISLAFIYAKGLDRVYAFVASVIINTKRSGPVNPDELLDVIEGGGDRNINTSNEIGILSSVTVIEQAMRKLDIGISYYMVKKFKTTELYKNAPFKVLLDSSAQQLLGVKYNITILSDKDFKISFESEQAKGYIPDKQEVTDYVWRGKFSKKHKFGEPLRKDFINMTIVRNEKYNVDSEAQYYFTINNLYEMAKAYKGKLKIKPLEKGSQILQLETQGTTARKEIDMLNSLMDIFIELNLYEKNIKGRKTLEFTKEQLKQATEDLLISQRQLEGYKTNKQLISIEDQTKLAVGSLERARNDISALEIKLNYYKNIQSIINNDELLANAKIPATTNITDPTLSNLLNQFTSLHQQKVRLEISSGEKRTILQEVKTNMEVVRELMKDYVSSAISSFDIEMRSARQRLGEYRQNTDQLPQNQTVITDLEAKFAFNKARYEFLLKKKEEAEISLAISTPDIRVVDRARQVSNAPISPNTKFIYLMSLLVALGLPIGLIVIKDMINDRVRNKEELLEHTKIPLAGIIGSGGKSVKIVLLEQPRTLTAETIRTTRTNLDYLDENTQKVIGFTSALDFEGKTFCAVNIATAFALAGKRTLLICADLRKASIRNYFDIQEEGLSDFLLSYQPTSVRNYTIESVIQHTEIEGLDIMPAGKIVSNPSELLSSDLMEDLMSELKNRYHKIIIDTPPIGFVADYFTLSKFMDLTLYIVRANRTKYNSLEQINKLVEEEKLKNVKVILNDFKFSSSYEASYHKGGYA</sequence>
<dbReference type="Pfam" id="PF13614">
    <property type="entry name" value="AAA_31"/>
    <property type="match status" value="1"/>
</dbReference>
<keyword evidence="7" id="KW-0829">Tyrosine-protein kinase</keyword>
<dbReference type="PANTHER" id="PTHR32309:SF13">
    <property type="entry name" value="FERRIC ENTEROBACTIN TRANSPORT PROTEIN FEPE"/>
    <property type="match status" value="1"/>
</dbReference>
<dbReference type="InterPro" id="IPR025669">
    <property type="entry name" value="AAA_dom"/>
</dbReference>
<keyword evidence="10" id="KW-0812">Transmembrane</keyword>
<dbReference type="CDD" id="cd05387">
    <property type="entry name" value="BY-kinase"/>
    <property type="match status" value="1"/>
</dbReference>
<evidence type="ECO:0000256" key="7">
    <source>
        <dbReference type="ARBA" id="ARBA00023137"/>
    </source>
</evidence>
<reference evidence="13 14" key="1">
    <citation type="submission" date="2016-10" db="EMBL/GenBank/DDBJ databases">
        <authorList>
            <person name="de Groot N.N."/>
        </authorList>
    </citation>
    <scope>NUCLEOTIDE SEQUENCE [LARGE SCALE GENOMIC DNA]</scope>
    <source>
        <strain>GEY</strain>
        <strain evidence="14">DSM 9560</strain>
    </source>
</reference>
<dbReference type="PANTHER" id="PTHR32309">
    <property type="entry name" value="TYROSINE-PROTEIN KINASE"/>
    <property type="match status" value="1"/>
</dbReference>
<dbReference type="SUPFAM" id="SSF52540">
    <property type="entry name" value="P-loop containing nucleoside triphosphate hydrolases"/>
    <property type="match status" value="1"/>
</dbReference>
<dbReference type="RefSeq" id="WP_091549312.1">
    <property type="nucleotide sequence ID" value="NZ_FONY01000057.1"/>
</dbReference>
<evidence type="ECO:0000259" key="12">
    <source>
        <dbReference type="Pfam" id="PF13807"/>
    </source>
</evidence>
<keyword evidence="5" id="KW-0418">Kinase</keyword>
<dbReference type="Pfam" id="PF13807">
    <property type="entry name" value="GNVR"/>
    <property type="match status" value="1"/>
</dbReference>
<keyword evidence="4" id="KW-0547">Nucleotide-binding</keyword>
<dbReference type="NCBIfam" id="TIGR01007">
    <property type="entry name" value="eps_fam"/>
    <property type="match status" value="1"/>
</dbReference>
<dbReference type="GO" id="GO:0005524">
    <property type="term" value="F:ATP binding"/>
    <property type="evidence" value="ECO:0007669"/>
    <property type="project" value="UniProtKB-KW"/>
</dbReference>
<dbReference type="OrthoDB" id="9794577at2"/>
<dbReference type="InterPro" id="IPR050445">
    <property type="entry name" value="Bact_polysacc_biosynth/exp"/>
</dbReference>
<evidence type="ECO:0000256" key="10">
    <source>
        <dbReference type="SAM" id="Phobius"/>
    </source>
</evidence>
<evidence type="ECO:0000256" key="5">
    <source>
        <dbReference type="ARBA" id="ARBA00022777"/>
    </source>
</evidence>
<dbReference type="InterPro" id="IPR032807">
    <property type="entry name" value="GNVR"/>
</dbReference>
<evidence type="ECO:0000313" key="14">
    <source>
        <dbReference type="Proteomes" id="UP000199513"/>
    </source>
</evidence>
<keyword evidence="10" id="KW-1133">Transmembrane helix</keyword>
<gene>
    <name evidence="13" type="ORF">SAMN04488541_105716</name>
</gene>
<evidence type="ECO:0000256" key="4">
    <source>
        <dbReference type="ARBA" id="ARBA00022741"/>
    </source>
</evidence>
<feature type="coiled-coil region" evidence="9">
    <location>
        <begin position="282"/>
        <end position="346"/>
    </location>
</feature>
<keyword evidence="14" id="KW-1185">Reference proteome</keyword>
<evidence type="ECO:0000259" key="11">
    <source>
        <dbReference type="Pfam" id="PF13614"/>
    </source>
</evidence>
<feature type="transmembrane region" description="Helical" evidence="10">
    <location>
        <begin position="508"/>
        <end position="527"/>
    </location>
</feature>
<evidence type="ECO:0000313" key="13">
    <source>
        <dbReference type="EMBL" id="SFF55881.1"/>
    </source>
</evidence>
<keyword evidence="9" id="KW-0175">Coiled coil</keyword>
<evidence type="ECO:0000256" key="6">
    <source>
        <dbReference type="ARBA" id="ARBA00022840"/>
    </source>
</evidence>
<keyword evidence="3" id="KW-0808">Transferase</keyword>
<name>A0A1I2JT09_9BACT</name>
<dbReference type="EMBL" id="FONY01000057">
    <property type="protein sequence ID" value="SFF55881.1"/>
    <property type="molecule type" value="Genomic_DNA"/>
</dbReference>
<dbReference type="InterPro" id="IPR027417">
    <property type="entry name" value="P-loop_NTPase"/>
</dbReference>
<dbReference type="AlphaFoldDB" id="A0A1I2JT09"/>
<comment type="similarity">
    <text evidence="1">Belongs to the CpsD/CapB family.</text>
</comment>
<dbReference type="Gene3D" id="3.40.50.300">
    <property type="entry name" value="P-loop containing nucleotide triphosphate hydrolases"/>
    <property type="match status" value="1"/>
</dbReference>
<evidence type="ECO:0000256" key="8">
    <source>
        <dbReference type="ARBA" id="ARBA00051245"/>
    </source>
</evidence>